<proteinExistence type="predicted"/>
<name>A0A0C3L008_PISTI</name>
<dbReference type="Proteomes" id="UP000054217">
    <property type="component" value="Unassembled WGS sequence"/>
</dbReference>
<gene>
    <name evidence="1" type="ORF">M404DRAFT_203463</name>
</gene>
<reference evidence="2" key="2">
    <citation type="submission" date="2015-01" db="EMBL/GenBank/DDBJ databases">
        <title>Evolutionary Origins and Diversification of the Mycorrhizal Mutualists.</title>
        <authorList>
            <consortium name="DOE Joint Genome Institute"/>
            <consortium name="Mycorrhizal Genomics Consortium"/>
            <person name="Kohler A."/>
            <person name="Kuo A."/>
            <person name="Nagy L.G."/>
            <person name="Floudas D."/>
            <person name="Copeland A."/>
            <person name="Barry K.W."/>
            <person name="Cichocki N."/>
            <person name="Veneault-Fourrey C."/>
            <person name="LaButti K."/>
            <person name="Lindquist E.A."/>
            <person name="Lipzen A."/>
            <person name="Lundell T."/>
            <person name="Morin E."/>
            <person name="Murat C."/>
            <person name="Riley R."/>
            <person name="Ohm R."/>
            <person name="Sun H."/>
            <person name="Tunlid A."/>
            <person name="Henrissat B."/>
            <person name="Grigoriev I.V."/>
            <person name="Hibbett D.S."/>
            <person name="Martin F."/>
        </authorList>
    </citation>
    <scope>NUCLEOTIDE SEQUENCE [LARGE SCALE GENOMIC DNA]</scope>
    <source>
        <strain evidence="2">Marx 270</strain>
    </source>
</reference>
<evidence type="ECO:0000313" key="2">
    <source>
        <dbReference type="Proteomes" id="UP000054217"/>
    </source>
</evidence>
<sequence length="115" mass="12802">MNTTITHWNSGTRSQICTRPHHTFIVLRAKQCQTLATLSVCPPSPYISCLLTAIHNDDDGLLTTSYRREAVKTLISQPHGFCAQFTFIQHTHHAVKTCSAYTSLFACSFSTATLE</sequence>
<dbReference type="HOGENOM" id="CLU_2109974_0_0_1"/>
<protein>
    <submittedName>
        <fullName evidence="1">Uncharacterized protein</fullName>
    </submittedName>
</protein>
<organism evidence="1 2">
    <name type="scientific">Pisolithus tinctorius Marx 270</name>
    <dbReference type="NCBI Taxonomy" id="870435"/>
    <lineage>
        <taxon>Eukaryota</taxon>
        <taxon>Fungi</taxon>
        <taxon>Dikarya</taxon>
        <taxon>Basidiomycota</taxon>
        <taxon>Agaricomycotina</taxon>
        <taxon>Agaricomycetes</taxon>
        <taxon>Agaricomycetidae</taxon>
        <taxon>Boletales</taxon>
        <taxon>Sclerodermatineae</taxon>
        <taxon>Pisolithaceae</taxon>
        <taxon>Pisolithus</taxon>
    </lineage>
</organism>
<dbReference type="InParanoid" id="A0A0C3L008"/>
<evidence type="ECO:0000313" key="1">
    <source>
        <dbReference type="EMBL" id="KIO15127.1"/>
    </source>
</evidence>
<accession>A0A0C3L008</accession>
<keyword evidence="2" id="KW-1185">Reference proteome</keyword>
<dbReference type="AlphaFoldDB" id="A0A0C3L008"/>
<dbReference type="EMBL" id="KN831944">
    <property type="protein sequence ID" value="KIO15127.1"/>
    <property type="molecule type" value="Genomic_DNA"/>
</dbReference>
<reference evidence="1 2" key="1">
    <citation type="submission" date="2014-04" db="EMBL/GenBank/DDBJ databases">
        <authorList>
            <consortium name="DOE Joint Genome Institute"/>
            <person name="Kuo A."/>
            <person name="Kohler A."/>
            <person name="Costa M.D."/>
            <person name="Nagy L.G."/>
            <person name="Floudas D."/>
            <person name="Copeland A."/>
            <person name="Barry K.W."/>
            <person name="Cichocki N."/>
            <person name="Veneault-Fourrey C."/>
            <person name="LaButti K."/>
            <person name="Lindquist E.A."/>
            <person name="Lipzen A."/>
            <person name="Lundell T."/>
            <person name="Morin E."/>
            <person name="Murat C."/>
            <person name="Sun H."/>
            <person name="Tunlid A."/>
            <person name="Henrissat B."/>
            <person name="Grigoriev I.V."/>
            <person name="Hibbett D.S."/>
            <person name="Martin F."/>
            <person name="Nordberg H.P."/>
            <person name="Cantor M.N."/>
            <person name="Hua S.X."/>
        </authorList>
    </citation>
    <scope>NUCLEOTIDE SEQUENCE [LARGE SCALE GENOMIC DNA]</scope>
    <source>
        <strain evidence="1 2">Marx 270</strain>
    </source>
</reference>